<organism evidence="1 2">
    <name type="scientific">Sphingomonas quercus</name>
    <dbReference type="NCBI Taxonomy" id="2842451"/>
    <lineage>
        <taxon>Bacteria</taxon>
        <taxon>Pseudomonadati</taxon>
        <taxon>Pseudomonadota</taxon>
        <taxon>Alphaproteobacteria</taxon>
        <taxon>Sphingomonadales</taxon>
        <taxon>Sphingomonadaceae</taxon>
        <taxon>Sphingomonas</taxon>
    </lineage>
</organism>
<dbReference type="Pfam" id="PF00702">
    <property type="entry name" value="Hydrolase"/>
    <property type="match status" value="1"/>
</dbReference>
<dbReference type="Proteomes" id="UP000776276">
    <property type="component" value="Unassembled WGS sequence"/>
</dbReference>
<evidence type="ECO:0008006" key="3">
    <source>
        <dbReference type="Google" id="ProtNLM"/>
    </source>
</evidence>
<evidence type="ECO:0000313" key="1">
    <source>
        <dbReference type="EMBL" id="MBU3078669.1"/>
    </source>
</evidence>
<dbReference type="RefSeq" id="WP_216325265.1">
    <property type="nucleotide sequence ID" value="NZ_JAHKRT010000006.1"/>
</dbReference>
<gene>
    <name evidence="1" type="ORF">KOF26_12405</name>
</gene>
<sequence length="805" mass="89564">MTHNAIRANALHTLLDMVPPSITCLSLDCFDTLIWRNLNAPVDVFPDLGLPGGSIERRRMAEGQARALAPHLRNRSEVTLEEIHAELVPDNVEHQQALVQAELDAEARHCFAFAPVRDLIVGAKQRGMKVVVVSDTYLSEARLRTLIADVAGADLLAMIDQVFCSCEYGIGKTRGLFAHVLKETGLKPSEILHIGDNLTADVSAPAFYNINAVHLQQFSLETLQRLRMEAAAGTMLDSTTRNTHPAYQPHRAQIALRENDDPVYAFGHDVLGPVMSAFATWLHDEAEALEKETGKPVKLLFLLRDGHLPARAFTALYPQWADRVKEVSISRFTAVASSFRDSETINRYMMPWLVKNIRRPISKATFFTRQLLFSDEEGAALTEGKTMGEFGEDILKPEHQQLIVDRSRAFSRRLVAHLHGEGIDDGDTVMMIDLGYAGTVQDAVEAVLREDMGLTVAGRYLLLREQLRQSSDKKGFFDTRNYDYRAITSIYGPISVLEQFCTVGLGSVVDYAADGTPIRDEPGVKGAQSDIREQAQHACIDFVRETGKGFVRPPRSDNHDARRRGAAGILARLLYMPMDSEIAMLENFAHDVNFGTDAMIEMFDPASADRSLRRRGMFYTKNAMRMYLPGELHKHGLPMNMTLFGMRRFALDFAKDEFNVDAMQLPIQIFGGGQSSAETVGAHRTADGFYRATIPVGRGEFTVGIFLGRLFEYVQFDEISFQPVDELVLEAQTPAHAIIEGMDEVAKGLYRIEGADGFMVVQAVPAEQPMLLNLVFRPIVTRAKPKLESIEPAHEAVDEGRRAAA</sequence>
<protein>
    <recommendedName>
        <fullName evidence="3">Haloacid dehalogenase-like hydrolase</fullName>
    </recommendedName>
</protein>
<evidence type="ECO:0000313" key="2">
    <source>
        <dbReference type="Proteomes" id="UP000776276"/>
    </source>
</evidence>
<dbReference type="EMBL" id="JAHKRT010000006">
    <property type="protein sequence ID" value="MBU3078669.1"/>
    <property type="molecule type" value="Genomic_DNA"/>
</dbReference>
<comment type="caution">
    <text evidence="1">The sequence shown here is derived from an EMBL/GenBank/DDBJ whole genome shotgun (WGS) entry which is preliminary data.</text>
</comment>
<proteinExistence type="predicted"/>
<reference evidence="1 2" key="1">
    <citation type="submission" date="2021-06" db="EMBL/GenBank/DDBJ databases">
        <title>Sphingomonas sp. XMGL2, whole genome shotgun sequencing project.</title>
        <authorList>
            <person name="Zhao G."/>
            <person name="Shen L."/>
        </authorList>
    </citation>
    <scope>NUCLEOTIDE SEQUENCE [LARGE SCALE GENOMIC DNA]</scope>
    <source>
        <strain evidence="1 2">XMGL2</strain>
    </source>
</reference>
<name>A0ABS6BN47_9SPHN</name>
<keyword evidence="2" id="KW-1185">Reference proteome</keyword>
<accession>A0ABS6BN47</accession>